<evidence type="ECO:0000256" key="6">
    <source>
        <dbReference type="ARBA" id="ARBA00022967"/>
    </source>
</evidence>
<dbReference type="Pfam" id="PF03116">
    <property type="entry name" value="NQR2_RnfD_RnfE"/>
    <property type="match status" value="1"/>
</dbReference>
<keyword evidence="8 10" id="KW-1133">Transmembrane helix</keyword>
<dbReference type="PANTHER" id="PTHR30578:SF0">
    <property type="entry name" value="ION-TRANSLOCATING OXIDOREDUCTASE COMPLEX SUBUNIT D"/>
    <property type="match status" value="1"/>
</dbReference>
<dbReference type="Proteomes" id="UP000242502">
    <property type="component" value="Unassembled WGS sequence"/>
</dbReference>
<dbReference type="InterPro" id="IPR004338">
    <property type="entry name" value="NqrB/RnfD"/>
</dbReference>
<dbReference type="GO" id="GO:0022900">
    <property type="term" value="P:electron transport chain"/>
    <property type="evidence" value="ECO:0007669"/>
    <property type="project" value="UniProtKB-UniRule"/>
</dbReference>
<feature type="modified residue" description="FMN phosphoryl threonine" evidence="10">
    <location>
        <position position="178"/>
    </location>
</feature>
<keyword evidence="7 10" id="KW-0249">Electron transport</keyword>
<comment type="function">
    <text evidence="10">Part of a membrane-bound complex that couples electron transfer with translocation of ions across the membrane.</text>
</comment>
<comment type="subunit">
    <text evidence="10">The complex is composed of six subunits: RnfA, RnfB, RnfC, RnfD, RnfE and RnfG.</text>
</comment>
<comment type="similarity">
    <text evidence="10">Belongs to the NqrB/RnfD family.</text>
</comment>
<keyword evidence="3 10" id="KW-0285">Flavoprotein</keyword>
<feature type="transmembrane region" description="Helical" evidence="10">
    <location>
        <begin position="205"/>
        <end position="226"/>
    </location>
</feature>
<accession>A0A1D2QPG3</accession>
<keyword evidence="10" id="KW-1003">Cell membrane</keyword>
<comment type="caution">
    <text evidence="11">The sequence shown here is derived from an EMBL/GenBank/DDBJ whole genome shotgun (WGS) entry which is preliminary data.</text>
</comment>
<keyword evidence="9 10" id="KW-0472">Membrane</keyword>
<dbReference type="STRING" id="62101.AB835_09005"/>
<feature type="transmembrane region" description="Helical" evidence="10">
    <location>
        <begin position="20"/>
        <end position="38"/>
    </location>
</feature>
<comment type="subcellular location">
    <subcellularLocation>
        <location evidence="10">Cell inner membrane</location>
        <topology evidence="10">Multi-pass membrane protein</topology>
    </subcellularLocation>
</comment>
<feature type="transmembrane region" description="Helical" evidence="10">
    <location>
        <begin position="263"/>
        <end position="280"/>
    </location>
</feature>
<dbReference type="InterPro" id="IPR011303">
    <property type="entry name" value="RnfD_bac"/>
</dbReference>
<keyword evidence="2 10" id="KW-0597">Phosphoprotein</keyword>
<protein>
    <recommendedName>
        <fullName evidence="10">Ion-translocating oxidoreductase complex subunit D</fullName>
        <ecNumber evidence="10">7.-.-.-</ecNumber>
    </recommendedName>
    <alternativeName>
        <fullName evidence="10">Rnf electron transport complex subunit D</fullName>
    </alternativeName>
</protein>
<keyword evidence="5 10" id="KW-0812">Transmembrane</keyword>
<evidence type="ECO:0000256" key="5">
    <source>
        <dbReference type="ARBA" id="ARBA00022692"/>
    </source>
</evidence>
<gene>
    <name evidence="10" type="primary">rnfD</name>
    <name evidence="11" type="ORF">AB835_09005</name>
</gene>
<comment type="cofactor">
    <cofactor evidence="10">
        <name>FMN</name>
        <dbReference type="ChEBI" id="CHEBI:58210"/>
    </cofactor>
</comment>
<feature type="transmembrane region" description="Helical" evidence="10">
    <location>
        <begin position="233"/>
        <end position="251"/>
    </location>
</feature>
<feature type="transmembrane region" description="Helical" evidence="10">
    <location>
        <begin position="44"/>
        <end position="62"/>
    </location>
</feature>
<evidence type="ECO:0000256" key="1">
    <source>
        <dbReference type="ARBA" id="ARBA00022448"/>
    </source>
</evidence>
<feature type="transmembrane region" description="Helical" evidence="10">
    <location>
        <begin position="315"/>
        <end position="335"/>
    </location>
</feature>
<keyword evidence="6 10" id="KW-1278">Translocase</keyword>
<keyword evidence="4 10" id="KW-0288">FMN</keyword>
<evidence type="ECO:0000256" key="9">
    <source>
        <dbReference type="ARBA" id="ARBA00023136"/>
    </source>
</evidence>
<evidence type="ECO:0000256" key="3">
    <source>
        <dbReference type="ARBA" id="ARBA00022630"/>
    </source>
</evidence>
<dbReference type="GO" id="GO:0055085">
    <property type="term" value="P:transmembrane transport"/>
    <property type="evidence" value="ECO:0007669"/>
    <property type="project" value="InterPro"/>
</dbReference>
<evidence type="ECO:0000256" key="4">
    <source>
        <dbReference type="ARBA" id="ARBA00022643"/>
    </source>
</evidence>
<reference evidence="11 12" key="1">
    <citation type="journal article" date="2016" name="Appl. Environ. Microbiol.">
        <title>Lack of Overt Genome Reduction in the Bryostatin-Producing Bryozoan Symbiont "Candidatus Endobugula sertula".</title>
        <authorList>
            <person name="Miller I.J."/>
            <person name="Vanee N."/>
            <person name="Fong S.S."/>
            <person name="Lim-Fong G.E."/>
            <person name="Kwan J.C."/>
        </authorList>
    </citation>
    <scope>NUCLEOTIDE SEQUENCE [LARGE SCALE GENOMIC DNA]</scope>
    <source>
        <strain evidence="11">AB1-4</strain>
    </source>
</reference>
<dbReference type="NCBIfam" id="NF002011">
    <property type="entry name" value="PRK00816.1"/>
    <property type="match status" value="1"/>
</dbReference>
<dbReference type="EC" id="7.-.-.-" evidence="10"/>
<dbReference type="EMBL" id="MDLC01000029">
    <property type="protein sequence ID" value="ODS23413.1"/>
    <property type="molecule type" value="Genomic_DNA"/>
</dbReference>
<organism evidence="11 12">
    <name type="scientific">Candidatus Endobugula sertula</name>
    <name type="common">Bugula neritina bacterial symbiont</name>
    <dbReference type="NCBI Taxonomy" id="62101"/>
    <lineage>
        <taxon>Bacteria</taxon>
        <taxon>Pseudomonadati</taxon>
        <taxon>Pseudomonadota</taxon>
        <taxon>Gammaproteobacteria</taxon>
        <taxon>Cellvibrionales</taxon>
        <taxon>Cellvibrionaceae</taxon>
        <taxon>Candidatus Endobugula</taxon>
    </lineage>
</organism>
<evidence type="ECO:0000256" key="2">
    <source>
        <dbReference type="ARBA" id="ARBA00022553"/>
    </source>
</evidence>
<dbReference type="GO" id="GO:0005886">
    <property type="term" value="C:plasma membrane"/>
    <property type="evidence" value="ECO:0007669"/>
    <property type="project" value="UniProtKB-SubCell"/>
</dbReference>
<name>A0A1D2QPG3_9GAMM</name>
<evidence type="ECO:0000256" key="10">
    <source>
        <dbReference type="HAMAP-Rule" id="MF_00462"/>
    </source>
</evidence>
<dbReference type="PANTHER" id="PTHR30578">
    <property type="entry name" value="ELECTRON TRANSPORT COMPLEX PROTEIN RNFD"/>
    <property type="match status" value="1"/>
</dbReference>
<feature type="transmembrane region" description="Helical" evidence="10">
    <location>
        <begin position="292"/>
        <end position="309"/>
    </location>
</feature>
<evidence type="ECO:0000313" key="11">
    <source>
        <dbReference type="EMBL" id="ODS23413.1"/>
    </source>
</evidence>
<proteinExistence type="inferred from homology"/>
<sequence length="352" mass="38383">MGLINASSPHTHHQRNTADMMQLVIIATTPGFVALSYLFGWGTLINVIIAAIATLASEAFVLKLRNRRVAFYLKDNSALVTAVLLGLALPPYAPWWIVVIGAATAIILAKQLYGGMGLNPFNPAMIAYVVLLISFPIEMTRWISPVNLNTDGQLPSLIETLSAVFNHSSIIDAYTGATPLDVFKNHSGLLVEQIHHQEPLFNHSVFVSVGWEWINLAFLAGGLFLLQQRIFTWHAPVSMLVALTLMSILFYDSGSSTSGGTPLMHLLSGGTMLGAFFIVTDPVSSAVSNKGRIIYGAGIGILIYIIRVWGNYPDAVAFAVLLMNFAAPFIDYYTLPRTYGHTKAESATRRKD</sequence>
<keyword evidence="1 10" id="KW-0813">Transport</keyword>
<feature type="transmembrane region" description="Helical" evidence="10">
    <location>
        <begin position="69"/>
        <end position="89"/>
    </location>
</feature>
<evidence type="ECO:0000313" key="12">
    <source>
        <dbReference type="Proteomes" id="UP000242502"/>
    </source>
</evidence>
<dbReference type="AlphaFoldDB" id="A0A1D2QPG3"/>
<evidence type="ECO:0000256" key="8">
    <source>
        <dbReference type="ARBA" id="ARBA00022989"/>
    </source>
</evidence>
<keyword evidence="10" id="KW-0997">Cell inner membrane</keyword>
<dbReference type="HAMAP" id="MF_00462">
    <property type="entry name" value="RsxD_RnfD"/>
    <property type="match status" value="1"/>
</dbReference>
<dbReference type="NCBIfam" id="TIGR01946">
    <property type="entry name" value="rnfD"/>
    <property type="match status" value="1"/>
</dbReference>
<evidence type="ECO:0000256" key="7">
    <source>
        <dbReference type="ARBA" id="ARBA00022982"/>
    </source>
</evidence>